<feature type="transmembrane region" description="Helical" evidence="1">
    <location>
        <begin position="240"/>
        <end position="260"/>
    </location>
</feature>
<proteinExistence type="predicted"/>
<dbReference type="PANTHER" id="PTHR23028">
    <property type="entry name" value="ACETYLTRANSFERASE"/>
    <property type="match status" value="1"/>
</dbReference>
<feature type="transmembrane region" description="Helical" evidence="1">
    <location>
        <begin position="341"/>
        <end position="360"/>
    </location>
</feature>
<feature type="transmembrane region" description="Helical" evidence="1">
    <location>
        <begin position="173"/>
        <end position="191"/>
    </location>
</feature>
<keyword evidence="3" id="KW-0808">Transferase</keyword>
<keyword evidence="4" id="KW-1185">Reference proteome</keyword>
<dbReference type="Proteomes" id="UP000270291">
    <property type="component" value="Unassembled WGS sequence"/>
</dbReference>
<dbReference type="InterPro" id="IPR050879">
    <property type="entry name" value="Acyltransferase_3"/>
</dbReference>
<dbReference type="AlphaFoldDB" id="A0A3R9MN46"/>
<feature type="domain" description="Acyltransferase 3" evidence="2">
    <location>
        <begin position="11"/>
        <end position="354"/>
    </location>
</feature>
<dbReference type="PANTHER" id="PTHR23028:SF53">
    <property type="entry name" value="ACYL_TRANSF_3 DOMAIN-CONTAINING PROTEIN"/>
    <property type="match status" value="1"/>
</dbReference>
<feature type="transmembrane region" description="Helical" evidence="1">
    <location>
        <begin position="7"/>
        <end position="26"/>
    </location>
</feature>
<evidence type="ECO:0000313" key="4">
    <source>
        <dbReference type="Proteomes" id="UP000270291"/>
    </source>
</evidence>
<keyword evidence="1" id="KW-1133">Transmembrane helix</keyword>
<accession>A0A3R9MN46</accession>
<feature type="transmembrane region" description="Helical" evidence="1">
    <location>
        <begin position="272"/>
        <end position="297"/>
    </location>
</feature>
<dbReference type="GO" id="GO:0000271">
    <property type="term" value="P:polysaccharide biosynthetic process"/>
    <property type="evidence" value="ECO:0007669"/>
    <property type="project" value="TreeGrafter"/>
</dbReference>
<keyword evidence="1" id="KW-0812">Transmembrane</keyword>
<dbReference type="GO" id="GO:0016747">
    <property type="term" value="F:acyltransferase activity, transferring groups other than amino-acyl groups"/>
    <property type="evidence" value="ECO:0007669"/>
    <property type="project" value="InterPro"/>
</dbReference>
<evidence type="ECO:0000313" key="3">
    <source>
        <dbReference type="EMBL" id="RSK44371.1"/>
    </source>
</evidence>
<keyword evidence="3" id="KW-0012">Acyltransferase</keyword>
<name>A0A3R9MN46_9BACT</name>
<protein>
    <submittedName>
        <fullName evidence="3">Acyltransferase</fullName>
    </submittedName>
</protein>
<gene>
    <name evidence="3" type="ORF">EI293_07520</name>
</gene>
<dbReference type="Pfam" id="PF01757">
    <property type="entry name" value="Acyl_transf_3"/>
    <property type="match status" value="1"/>
</dbReference>
<feature type="transmembrane region" description="Helical" evidence="1">
    <location>
        <begin position="85"/>
        <end position="102"/>
    </location>
</feature>
<evidence type="ECO:0000256" key="1">
    <source>
        <dbReference type="SAM" id="Phobius"/>
    </source>
</evidence>
<organism evidence="3 4">
    <name type="scientific">Hymenobacter perfusus</name>
    <dbReference type="NCBI Taxonomy" id="1236770"/>
    <lineage>
        <taxon>Bacteria</taxon>
        <taxon>Pseudomonadati</taxon>
        <taxon>Bacteroidota</taxon>
        <taxon>Cytophagia</taxon>
        <taxon>Cytophagales</taxon>
        <taxon>Hymenobacteraceae</taxon>
        <taxon>Hymenobacter</taxon>
    </lineage>
</organism>
<feature type="transmembrane region" description="Helical" evidence="1">
    <location>
        <begin position="211"/>
        <end position="228"/>
    </location>
</feature>
<sequence length="387" mass="43701">MNAISKPYYPALTGIRAIAAYMVFFYHFNPLSLDTWAGRLVERGGFGVVIFFVLSGFLIASRYMNHLQLSLAWGVKYLWGRVARIYPMYFLITAVTFLAMSLDVSYDHSGQWQSYGLWDKALVATLNFTFLRGFFKQFLLSGVSQGWTLTIEETFYFLAPFILLVARRRYWPLLGAGILFLAVGGLLVKVLAPLDFYGLMGSYSFFFENTFFGRCGDFLFGIALAYCISKGKELKLAQGYHTIIGLVLTVACIATMAWLHPPVGQSAPLESGLILGLSIAINYAMPASIALWLYGLVRETTISSRFLSSNFMQTLGKSSYVFYLIHVGVLEYLLSKFTGDNLFVKFIALNLLAYILFRIVEEPMHKFLMRKMPKSPVLQTKEELQLA</sequence>
<dbReference type="GO" id="GO:0016020">
    <property type="term" value="C:membrane"/>
    <property type="evidence" value="ECO:0007669"/>
    <property type="project" value="TreeGrafter"/>
</dbReference>
<evidence type="ECO:0000259" key="2">
    <source>
        <dbReference type="Pfam" id="PF01757"/>
    </source>
</evidence>
<feature type="transmembrane region" description="Helical" evidence="1">
    <location>
        <begin position="46"/>
        <end position="64"/>
    </location>
</feature>
<feature type="transmembrane region" description="Helical" evidence="1">
    <location>
        <begin position="146"/>
        <end position="166"/>
    </location>
</feature>
<dbReference type="EMBL" id="RWIU01000002">
    <property type="protein sequence ID" value="RSK44371.1"/>
    <property type="molecule type" value="Genomic_DNA"/>
</dbReference>
<dbReference type="InterPro" id="IPR002656">
    <property type="entry name" value="Acyl_transf_3_dom"/>
</dbReference>
<feature type="transmembrane region" description="Helical" evidence="1">
    <location>
        <begin position="318"/>
        <end position="335"/>
    </location>
</feature>
<dbReference type="RefSeq" id="WP_125436531.1">
    <property type="nucleotide sequence ID" value="NZ_RWIU01000002.1"/>
</dbReference>
<comment type="caution">
    <text evidence="3">The sequence shown here is derived from an EMBL/GenBank/DDBJ whole genome shotgun (WGS) entry which is preliminary data.</text>
</comment>
<reference evidence="3 4" key="1">
    <citation type="submission" date="2018-12" db="EMBL/GenBank/DDBJ databases">
        <authorList>
            <person name="Feng G."/>
            <person name="Zhu H."/>
        </authorList>
    </citation>
    <scope>NUCLEOTIDE SEQUENCE [LARGE SCALE GENOMIC DNA]</scope>
    <source>
        <strain evidence="3 4">LMG 26000</strain>
    </source>
</reference>
<keyword evidence="1" id="KW-0472">Membrane</keyword>